<dbReference type="InterPro" id="IPR053238">
    <property type="entry name" value="RING-H2_zinc_finger"/>
</dbReference>
<evidence type="ECO:0000256" key="6">
    <source>
        <dbReference type="ARBA" id="ARBA00024209"/>
    </source>
</evidence>
<dbReference type="InterPro" id="IPR013083">
    <property type="entry name" value="Znf_RING/FYVE/PHD"/>
</dbReference>
<sequence length="239" mass="26643">MEVMSQPQCQRLFTERIDSKLTGFKMELRPHGQRCTVRLRRCSVNFVSEHHRIGRGRMTKVEHNDELEGKEQEVEHPVDGGAAVFQTKSACRGAIRGMLMEVLPALIKYYDVERTEEGQWDEFVPAGLVERIVQGAAGGGSYACDLWMHVELTRVYSEAKELLLLCEAVAVVPSNSARRRAPGAGDACPICMEELADGVTGLPGCSHAFHRECILEWFGKAPTCPCCRRDIVSFCIADE</sequence>
<comment type="caution">
    <text evidence="9">The sequence shown here is derived from an EMBL/GenBank/DDBJ whole genome shotgun (WGS) entry which is preliminary data.</text>
</comment>
<protein>
    <recommendedName>
        <fullName evidence="2">RING-type E3 ubiquitin transferase</fullName>
        <ecNumber evidence="2">2.3.2.27</ecNumber>
    </recommendedName>
</protein>
<dbReference type="InterPro" id="IPR001841">
    <property type="entry name" value="Znf_RING"/>
</dbReference>
<dbReference type="GO" id="GO:0061630">
    <property type="term" value="F:ubiquitin protein ligase activity"/>
    <property type="evidence" value="ECO:0007669"/>
    <property type="project" value="UniProtKB-EC"/>
</dbReference>
<dbReference type="SMART" id="SM00184">
    <property type="entry name" value="RING"/>
    <property type="match status" value="1"/>
</dbReference>
<organism evidence="9 10">
    <name type="scientific">Lolium multiflorum</name>
    <name type="common">Italian ryegrass</name>
    <name type="synonym">Lolium perenne subsp. multiflorum</name>
    <dbReference type="NCBI Taxonomy" id="4521"/>
    <lineage>
        <taxon>Eukaryota</taxon>
        <taxon>Viridiplantae</taxon>
        <taxon>Streptophyta</taxon>
        <taxon>Embryophyta</taxon>
        <taxon>Tracheophyta</taxon>
        <taxon>Spermatophyta</taxon>
        <taxon>Magnoliopsida</taxon>
        <taxon>Liliopsida</taxon>
        <taxon>Poales</taxon>
        <taxon>Poaceae</taxon>
        <taxon>BOP clade</taxon>
        <taxon>Pooideae</taxon>
        <taxon>Poodae</taxon>
        <taxon>Poeae</taxon>
        <taxon>Poeae Chloroplast Group 2 (Poeae type)</taxon>
        <taxon>Loliodinae</taxon>
        <taxon>Loliinae</taxon>
        <taxon>Lolium</taxon>
    </lineage>
</organism>
<feature type="domain" description="RING-type" evidence="8">
    <location>
        <begin position="188"/>
        <end position="228"/>
    </location>
</feature>
<evidence type="ECO:0000256" key="1">
    <source>
        <dbReference type="ARBA" id="ARBA00000900"/>
    </source>
</evidence>
<dbReference type="PANTHER" id="PTHR14155:SF627">
    <property type="entry name" value="OS06G0192800 PROTEIN"/>
    <property type="match status" value="1"/>
</dbReference>
<gene>
    <name evidence="9" type="ORF">QYE76_057622</name>
</gene>
<evidence type="ECO:0000256" key="7">
    <source>
        <dbReference type="PROSITE-ProRule" id="PRU00175"/>
    </source>
</evidence>
<evidence type="ECO:0000313" key="10">
    <source>
        <dbReference type="Proteomes" id="UP001231189"/>
    </source>
</evidence>
<dbReference type="EC" id="2.3.2.27" evidence="2"/>
<keyword evidence="3" id="KW-0479">Metal-binding</keyword>
<evidence type="ECO:0000256" key="4">
    <source>
        <dbReference type="ARBA" id="ARBA00022771"/>
    </source>
</evidence>
<comment type="similarity">
    <text evidence="6">Belongs to the RING-type zinc finger family. ATL subfamily.</text>
</comment>
<dbReference type="Pfam" id="PF13639">
    <property type="entry name" value="zf-RING_2"/>
    <property type="match status" value="1"/>
</dbReference>
<accession>A0AAD8T3X9</accession>
<dbReference type="Gene3D" id="3.30.40.10">
    <property type="entry name" value="Zinc/RING finger domain, C3HC4 (zinc finger)"/>
    <property type="match status" value="1"/>
</dbReference>
<comment type="catalytic activity">
    <reaction evidence="1">
        <text>S-ubiquitinyl-[E2 ubiquitin-conjugating enzyme]-L-cysteine + [acceptor protein]-L-lysine = [E2 ubiquitin-conjugating enzyme]-L-cysteine + N(6)-ubiquitinyl-[acceptor protein]-L-lysine.</text>
        <dbReference type="EC" id="2.3.2.27"/>
    </reaction>
</comment>
<reference evidence="9" key="1">
    <citation type="submission" date="2023-07" db="EMBL/GenBank/DDBJ databases">
        <title>A chromosome-level genome assembly of Lolium multiflorum.</title>
        <authorList>
            <person name="Chen Y."/>
            <person name="Copetti D."/>
            <person name="Kolliker R."/>
            <person name="Studer B."/>
        </authorList>
    </citation>
    <scope>NUCLEOTIDE SEQUENCE</scope>
    <source>
        <strain evidence="9">02402/16</strain>
        <tissue evidence="9">Leaf</tissue>
    </source>
</reference>
<keyword evidence="4 7" id="KW-0863">Zinc-finger</keyword>
<name>A0AAD8T3X9_LOLMU</name>
<keyword evidence="10" id="KW-1185">Reference proteome</keyword>
<proteinExistence type="inferred from homology"/>
<dbReference type="Proteomes" id="UP001231189">
    <property type="component" value="Unassembled WGS sequence"/>
</dbReference>
<keyword evidence="5" id="KW-0862">Zinc</keyword>
<dbReference type="GO" id="GO:0008270">
    <property type="term" value="F:zinc ion binding"/>
    <property type="evidence" value="ECO:0007669"/>
    <property type="project" value="UniProtKB-KW"/>
</dbReference>
<evidence type="ECO:0000313" key="9">
    <source>
        <dbReference type="EMBL" id="KAK1669463.1"/>
    </source>
</evidence>
<dbReference type="SUPFAM" id="SSF57850">
    <property type="entry name" value="RING/U-box"/>
    <property type="match status" value="1"/>
</dbReference>
<dbReference type="AlphaFoldDB" id="A0AAD8T3X9"/>
<dbReference type="PROSITE" id="PS50089">
    <property type="entry name" value="ZF_RING_2"/>
    <property type="match status" value="1"/>
</dbReference>
<evidence type="ECO:0000256" key="3">
    <source>
        <dbReference type="ARBA" id="ARBA00022723"/>
    </source>
</evidence>
<evidence type="ECO:0000256" key="2">
    <source>
        <dbReference type="ARBA" id="ARBA00012483"/>
    </source>
</evidence>
<dbReference type="PANTHER" id="PTHR14155">
    <property type="entry name" value="RING FINGER DOMAIN-CONTAINING"/>
    <property type="match status" value="1"/>
</dbReference>
<evidence type="ECO:0000256" key="5">
    <source>
        <dbReference type="ARBA" id="ARBA00022833"/>
    </source>
</evidence>
<evidence type="ECO:0000259" key="8">
    <source>
        <dbReference type="PROSITE" id="PS50089"/>
    </source>
</evidence>
<dbReference type="EMBL" id="JAUUTY010000003">
    <property type="protein sequence ID" value="KAK1669463.1"/>
    <property type="molecule type" value="Genomic_DNA"/>
</dbReference>